<dbReference type="Proteomes" id="UP000765891">
    <property type="component" value="Unassembled WGS sequence"/>
</dbReference>
<organism evidence="9 11">
    <name type="scientific">Halarchaeum rubridurum</name>
    <dbReference type="NCBI Taxonomy" id="489911"/>
    <lineage>
        <taxon>Archaea</taxon>
        <taxon>Methanobacteriati</taxon>
        <taxon>Methanobacteriota</taxon>
        <taxon>Stenosarchaea group</taxon>
        <taxon>Halobacteria</taxon>
        <taxon>Halobacteriales</taxon>
        <taxon>Halobacteriaceae</taxon>
    </lineage>
</organism>
<reference evidence="9" key="1">
    <citation type="journal article" date="2014" name="Int. J. Syst. Evol. Microbiol.">
        <title>Complete genome sequence of Corynebacterium casei LMG S-19264T (=DSM 44701T), isolated from a smear-ripened cheese.</title>
        <authorList>
            <consortium name="US DOE Joint Genome Institute (JGI-PGF)"/>
            <person name="Walter F."/>
            <person name="Albersmeier A."/>
            <person name="Kalinowski J."/>
            <person name="Ruckert C."/>
        </authorList>
    </citation>
    <scope>NUCLEOTIDE SEQUENCE</scope>
    <source>
        <strain evidence="9">JCM 16108</strain>
    </source>
</reference>
<keyword evidence="11" id="KW-1185">Reference proteome</keyword>
<evidence type="ECO:0000313" key="11">
    <source>
        <dbReference type="Proteomes" id="UP000614609"/>
    </source>
</evidence>
<evidence type="ECO:0000256" key="4">
    <source>
        <dbReference type="ARBA" id="ARBA00022692"/>
    </source>
</evidence>
<sequence>MQINDSSGSTDSGLLGALRPERLRDHYLFRNLSASLRLYLSDRLTVAFLAGFVLVLLAAVFGPMIAPYPPDKVFITSSGEILKLAPPSGQHLLGTTARGQDVFSRLLIGARPTLFTGLLGGFLVVLIGVTIGVSAGYYGGRVDNALMRLTDFVFGIPLIPTAIVLAAYFGVGTWSTILVIGCLLWRNNARVFRSQVLQIREREHVRAAQMLGASDRYVITRHILPNLGGMIVLFFALGTGLTIIISASLSFLGFADLALPSWGLMLRNAYNSGYMADAWWWSLTSGFAISLTVLCIFMLGRGYERVHETNVSEF</sequence>
<evidence type="ECO:0000256" key="1">
    <source>
        <dbReference type="ARBA" id="ARBA00004651"/>
    </source>
</evidence>
<evidence type="ECO:0000313" key="9">
    <source>
        <dbReference type="EMBL" id="GGM59885.1"/>
    </source>
</evidence>
<dbReference type="PROSITE" id="PS50928">
    <property type="entry name" value="ABC_TM1"/>
    <property type="match status" value="1"/>
</dbReference>
<evidence type="ECO:0000256" key="3">
    <source>
        <dbReference type="ARBA" id="ARBA00022475"/>
    </source>
</evidence>
<evidence type="ECO:0000256" key="7">
    <source>
        <dbReference type="RuleBase" id="RU363032"/>
    </source>
</evidence>
<comment type="subcellular location">
    <subcellularLocation>
        <location evidence="1 7">Cell membrane</location>
        <topology evidence="1 7">Multi-pass membrane protein</topology>
    </subcellularLocation>
</comment>
<dbReference type="Gene3D" id="1.10.3720.10">
    <property type="entry name" value="MetI-like"/>
    <property type="match status" value="1"/>
</dbReference>
<dbReference type="AlphaFoldDB" id="A0A830FTT6"/>
<feature type="transmembrane region" description="Helical" evidence="7">
    <location>
        <begin position="44"/>
        <end position="66"/>
    </location>
</feature>
<dbReference type="EMBL" id="BMOO01000002">
    <property type="protein sequence ID" value="GGM59885.1"/>
    <property type="molecule type" value="Genomic_DNA"/>
</dbReference>
<evidence type="ECO:0000259" key="8">
    <source>
        <dbReference type="PROSITE" id="PS50928"/>
    </source>
</evidence>
<dbReference type="InterPro" id="IPR000515">
    <property type="entry name" value="MetI-like"/>
</dbReference>
<dbReference type="SUPFAM" id="SSF161098">
    <property type="entry name" value="MetI-like"/>
    <property type="match status" value="1"/>
</dbReference>
<dbReference type="RefSeq" id="WP_188870024.1">
    <property type="nucleotide sequence ID" value="NZ_BMOO01000002.1"/>
</dbReference>
<dbReference type="Pfam" id="PF00528">
    <property type="entry name" value="BPD_transp_1"/>
    <property type="match status" value="1"/>
</dbReference>
<name>A0A830FTT6_9EURY</name>
<accession>A0A830FTT6</accession>
<keyword evidence="5 7" id="KW-1133">Transmembrane helix</keyword>
<feature type="transmembrane region" description="Helical" evidence="7">
    <location>
        <begin position="114"/>
        <end position="138"/>
    </location>
</feature>
<dbReference type="PANTHER" id="PTHR43386:SF1">
    <property type="entry name" value="D,D-DIPEPTIDE TRANSPORT SYSTEM PERMEASE PROTEIN DDPC-RELATED"/>
    <property type="match status" value="1"/>
</dbReference>
<dbReference type="PANTHER" id="PTHR43386">
    <property type="entry name" value="OLIGOPEPTIDE TRANSPORT SYSTEM PERMEASE PROTEIN APPC"/>
    <property type="match status" value="1"/>
</dbReference>
<evidence type="ECO:0000256" key="6">
    <source>
        <dbReference type="ARBA" id="ARBA00023136"/>
    </source>
</evidence>
<keyword evidence="6 7" id="KW-0472">Membrane</keyword>
<dbReference type="GO" id="GO:0005886">
    <property type="term" value="C:plasma membrane"/>
    <property type="evidence" value="ECO:0007669"/>
    <property type="project" value="UniProtKB-SubCell"/>
</dbReference>
<dbReference type="InterPro" id="IPR025966">
    <property type="entry name" value="OppC_N"/>
</dbReference>
<dbReference type="Pfam" id="PF12911">
    <property type="entry name" value="OppC_N"/>
    <property type="match status" value="1"/>
</dbReference>
<proteinExistence type="inferred from homology"/>
<feature type="transmembrane region" description="Helical" evidence="7">
    <location>
        <begin position="158"/>
        <end position="185"/>
    </location>
</feature>
<reference evidence="9" key="2">
    <citation type="submission" date="2020-09" db="EMBL/GenBank/DDBJ databases">
        <authorList>
            <person name="Sun Q."/>
            <person name="Ohkuma M."/>
        </authorList>
    </citation>
    <scope>NUCLEOTIDE SEQUENCE</scope>
    <source>
        <strain evidence="9">JCM 16108</strain>
    </source>
</reference>
<evidence type="ECO:0000256" key="5">
    <source>
        <dbReference type="ARBA" id="ARBA00022989"/>
    </source>
</evidence>
<dbReference type="InterPro" id="IPR050366">
    <property type="entry name" value="BP-dependent_transpt_permease"/>
</dbReference>
<dbReference type="GO" id="GO:0055085">
    <property type="term" value="P:transmembrane transport"/>
    <property type="evidence" value="ECO:0007669"/>
    <property type="project" value="InterPro"/>
</dbReference>
<comment type="caution">
    <text evidence="9">The sequence shown here is derived from an EMBL/GenBank/DDBJ whole genome shotgun (WGS) entry which is preliminary data.</text>
</comment>
<keyword evidence="2 7" id="KW-0813">Transport</keyword>
<evidence type="ECO:0000256" key="2">
    <source>
        <dbReference type="ARBA" id="ARBA00022448"/>
    </source>
</evidence>
<keyword evidence="4 7" id="KW-0812">Transmembrane</keyword>
<dbReference type="CDD" id="cd06261">
    <property type="entry name" value="TM_PBP2"/>
    <property type="match status" value="1"/>
</dbReference>
<feature type="transmembrane region" description="Helical" evidence="7">
    <location>
        <begin position="231"/>
        <end position="259"/>
    </location>
</feature>
<dbReference type="Proteomes" id="UP000614609">
    <property type="component" value="Unassembled WGS sequence"/>
</dbReference>
<dbReference type="EMBL" id="JAGGKO010000002">
    <property type="protein sequence ID" value="MBP1954805.1"/>
    <property type="molecule type" value="Genomic_DNA"/>
</dbReference>
<feature type="transmembrane region" description="Helical" evidence="7">
    <location>
        <begin position="279"/>
        <end position="299"/>
    </location>
</feature>
<feature type="domain" description="ABC transmembrane type-1" evidence="8">
    <location>
        <begin position="110"/>
        <end position="300"/>
    </location>
</feature>
<dbReference type="InterPro" id="IPR035906">
    <property type="entry name" value="MetI-like_sf"/>
</dbReference>
<evidence type="ECO:0000313" key="10">
    <source>
        <dbReference type="EMBL" id="MBP1954805.1"/>
    </source>
</evidence>
<keyword evidence="3" id="KW-1003">Cell membrane</keyword>
<comment type="similarity">
    <text evidence="7">Belongs to the binding-protein-dependent transport system permease family.</text>
</comment>
<protein>
    <submittedName>
        <fullName evidence="9">ABC transporter permease</fullName>
    </submittedName>
    <submittedName>
        <fullName evidence="10">Peptide/nickel transport system permease protein</fullName>
    </submittedName>
</protein>
<gene>
    <name evidence="9" type="ORF">GCM10009017_07550</name>
    <name evidence="10" type="ORF">J2752_001717</name>
</gene>
<dbReference type="OrthoDB" id="312811at2157"/>
<reference evidence="10" key="3">
    <citation type="submission" date="2021-03" db="EMBL/GenBank/DDBJ databases">
        <title>Genomic Encyclopedia of Type Strains, Phase IV (KMG-IV): sequencing the most valuable type-strain genomes for metagenomic binning, comparative biology and taxonomic classification.</title>
        <authorList>
            <person name="Goeker M."/>
        </authorList>
    </citation>
    <scope>NUCLEOTIDE SEQUENCE</scope>
    <source>
        <strain evidence="10">DSM 22443</strain>
    </source>
</reference>